<feature type="transmembrane region" description="Helical" evidence="2">
    <location>
        <begin position="49"/>
        <end position="68"/>
    </location>
</feature>
<keyword evidence="4" id="KW-1185">Reference proteome</keyword>
<evidence type="ECO:0000313" key="3">
    <source>
        <dbReference type="EMBL" id="MTD55723.1"/>
    </source>
</evidence>
<evidence type="ECO:0000313" key="4">
    <source>
        <dbReference type="Proteomes" id="UP000440096"/>
    </source>
</evidence>
<feature type="region of interest" description="Disordered" evidence="1">
    <location>
        <begin position="151"/>
        <end position="416"/>
    </location>
</feature>
<dbReference type="OrthoDB" id="3684568at2"/>
<comment type="caution">
    <text evidence="3">The sequence shown here is derived from an EMBL/GenBank/DDBJ whole genome shotgun (WGS) entry which is preliminary data.</text>
</comment>
<protein>
    <submittedName>
        <fullName evidence="3">DUF2637 domain-containing protein</fullName>
    </submittedName>
</protein>
<proteinExistence type="predicted"/>
<dbReference type="Pfam" id="PF10935">
    <property type="entry name" value="DUF2637"/>
    <property type="match status" value="1"/>
</dbReference>
<evidence type="ECO:0000256" key="2">
    <source>
        <dbReference type="SAM" id="Phobius"/>
    </source>
</evidence>
<name>A0A6N7Z294_9PSEU</name>
<reference evidence="3 4" key="1">
    <citation type="submission" date="2019-11" db="EMBL/GenBank/DDBJ databases">
        <title>Draft genome of Amycolatopsis RM579.</title>
        <authorList>
            <person name="Duangmal K."/>
            <person name="Mingma R."/>
        </authorList>
    </citation>
    <scope>NUCLEOTIDE SEQUENCE [LARGE SCALE GENOMIC DNA]</scope>
    <source>
        <strain evidence="3 4">RM579</strain>
    </source>
</reference>
<evidence type="ECO:0000256" key="1">
    <source>
        <dbReference type="SAM" id="MobiDB-lite"/>
    </source>
</evidence>
<keyword evidence="2" id="KW-0472">Membrane</keyword>
<keyword evidence="2" id="KW-1133">Transmembrane helix</keyword>
<dbReference type="EMBL" id="WMBA01000025">
    <property type="protein sequence ID" value="MTD55723.1"/>
    <property type="molecule type" value="Genomic_DNA"/>
</dbReference>
<feature type="compositionally biased region" description="Basic and acidic residues" evidence="1">
    <location>
        <begin position="260"/>
        <end position="275"/>
    </location>
</feature>
<accession>A0A6N7Z294</accession>
<sequence length="416" mass="43374">MKQDSGRSARPRVGVLTWLGLLAVATGAAVLSFTSLTDLAIVCGTHRNLAWLFPVALDAAAVVATRVWLARVSSEVVVEARRIAVGTLVLSVLGNATDHYLRAYQVVPPWWLVAVVAMVPPVVLVTTVHLVAAMVSDRQAVTAPDAATVGQSPMVELDQGQDEKGTAICRTPGGEQPVGLDQAEPGSGTRQSPVPAAPQAAGKHPDTEKPVVGVDLRKHDGPPGKPQFSAPSADGRDAEVAEAPTNSTPAAPDRQEPEDEKGTEAIRTPGGDRSDTPTGRPPETLTEARPVDVEEARPVGPTDANGVGSIDALGGAQSVGPVGATDARPVAPLKPRPVGGAKPRPRPDRSRRKKSTGRADRSDDELLDQLREMPRPVGGELPSRTAVMKALSVGSGRASRLLDRLQPQPSEAGADQ</sequence>
<organism evidence="3 4">
    <name type="scientific">Amycolatopsis pithecellobii</name>
    <dbReference type="NCBI Taxonomy" id="664692"/>
    <lineage>
        <taxon>Bacteria</taxon>
        <taxon>Bacillati</taxon>
        <taxon>Actinomycetota</taxon>
        <taxon>Actinomycetes</taxon>
        <taxon>Pseudonocardiales</taxon>
        <taxon>Pseudonocardiaceae</taxon>
        <taxon>Amycolatopsis</taxon>
    </lineage>
</organism>
<feature type="transmembrane region" description="Helical" evidence="2">
    <location>
        <begin position="109"/>
        <end position="132"/>
    </location>
</feature>
<dbReference type="Proteomes" id="UP000440096">
    <property type="component" value="Unassembled WGS sequence"/>
</dbReference>
<gene>
    <name evidence="3" type="ORF">GKO32_17330</name>
</gene>
<keyword evidence="2" id="KW-0812">Transmembrane</keyword>
<feature type="compositionally biased region" description="Basic and acidic residues" evidence="1">
    <location>
        <begin position="203"/>
        <end position="222"/>
    </location>
</feature>
<dbReference type="InterPro" id="IPR021235">
    <property type="entry name" value="DUF2637"/>
</dbReference>
<dbReference type="AlphaFoldDB" id="A0A6N7Z294"/>